<feature type="signal peptide" evidence="1">
    <location>
        <begin position="1"/>
        <end position="23"/>
    </location>
</feature>
<feature type="chain" id="PRO_5010993261" description="CBM1 domain-containing protein" evidence="1">
    <location>
        <begin position="24"/>
        <end position="83"/>
    </location>
</feature>
<evidence type="ECO:0000313" key="3">
    <source>
        <dbReference type="Proteomes" id="UP000193648"/>
    </source>
</evidence>
<evidence type="ECO:0008006" key="4">
    <source>
        <dbReference type="Google" id="ProtNLM"/>
    </source>
</evidence>
<dbReference type="InParanoid" id="A0A1Y2GF53"/>
<reference evidence="2 3" key="1">
    <citation type="submission" date="2016-07" db="EMBL/GenBank/DDBJ databases">
        <title>Pervasive Adenine N6-methylation of Active Genes in Fungi.</title>
        <authorList>
            <consortium name="DOE Joint Genome Institute"/>
            <person name="Mondo S.J."/>
            <person name="Dannebaum R.O."/>
            <person name="Kuo R.C."/>
            <person name="Labutti K."/>
            <person name="Haridas S."/>
            <person name="Kuo A."/>
            <person name="Salamov A."/>
            <person name="Ahrendt S.R."/>
            <person name="Lipzen A."/>
            <person name="Sullivan W."/>
            <person name="Andreopoulos W.B."/>
            <person name="Clum A."/>
            <person name="Lindquist E."/>
            <person name="Daum C."/>
            <person name="Ramamoorthy G.K."/>
            <person name="Gryganskyi A."/>
            <person name="Culley D."/>
            <person name="Magnuson J.K."/>
            <person name="James T.Y."/>
            <person name="O'Malley M.A."/>
            <person name="Stajich J.E."/>
            <person name="Spatafora J.W."/>
            <person name="Visel A."/>
            <person name="Grigoriev I.V."/>
        </authorList>
    </citation>
    <scope>NUCLEOTIDE SEQUENCE [LARGE SCALE GENOMIC DNA]</scope>
    <source>
        <strain evidence="2 3">NRRL 3116</strain>
    </source>
</reference>
<name>A0A1Y2GF53_9FUNG</name>
<protein>
    <recommendedName>
        <fullName evidence="4">CBM1 domain-containing protein</fullName>
    </recommendedName>
</protein>
<dbReference type="AlphaFoldDB" id="A0A1Y2GF53"/>
<keyword evidence="1" id="KW-0732">Signal</keyword>
<dbReference type="Proteomes" id="UP000193648">
    <property type="component" value="Unassembled WGS sequence"/>
</dbReference>
<sequence>MKAFQISLAVTLAVLFFLSSSDAACICNTSTPGTYCGQSSYVTGCIHEVVYKCNGVYGSQGYYYARCRRGCVHGSMSNDHCLR</sequence>
<gene>
    <name evidence="2" type="ORF">BCR41DRAFT_360013</name>
</gene>
<keyword evidence="3" id="KW-1185">Reference proteome</keyword>
<evidence type="ECO:0000256" key="1">
    <source>
        <dbReference type="SAM" id="SignalP"/>
    </source>
</evidence>
<dbReference type="GeneID" id="33567138"/>
<organism evidence="2 3">
    <name type="scientific">Lobosporangium transversale</name>
    <dbReference type="NCBI Taxonomy" id="64571"/>
    <lineage>
        <taxon>Eukaryota</taxon>
        <taxon>Fungi</taxon>
        <taxon>Fungi incertae sedis</taxon>
        <taxon>Mucoromycota</taxon>
        <taxon>Mortierellomycotina</taxon>
        <taxon>Mortierellomycetes</taxon>
        <taxon>Mortierellales</taxon>
        <taxon>Mortierellaceae</taxon>
        <taxon>Lobosporangium</taxon>
    </lineage>
</organism>
<comment type="caution">
    <text evidence="2">The sequence shown here is derived from an EMBL/GenBank/DDBJ whole genome shotgun (WGS) entry which is preliminary data.</text>
</comment>
<proteinExistence type="predicted"/>
<accession>A0A1Y2GF53</accession>
<evidence type="ECO:0000313" key="2">
    <source>
        <dbReference type="EMBL" id="ORZ07763.1"/>
    </source>
</evidence>
<dbReference type="EMBL" id="MCFF01000040">
    <property type="protein sequence ID" value="ORZ07763.1"/>
    <property type="molecule type" value="Genomic_DNA"/>
</dbReference>
<dbReference type="RefSeq" id="XP_021878129.1">
    <property type="nucleotide sequence ID" value="XM_022025294.1"/>
</dbReference>